<name>A0A9D4ELV7_DREPO</name>
<gene>
    <name evidence="2" type="ORF">DPMN_158188</name>
</gene>
<dbReference type="AlphaFoldDB" id="A0A9D4ELV7"/>
<accession>A0A9D4ELV7</accession>
<feature type="region of interest" description="Disordered" evidence="1">
    <location>
        <begin position="1"/>
        <end position="23"/>
    </location>
</feature>
<evidence type="ECO:0000256" key="1">
    <source>
        <dbReference type="SAM" id="MobiDB-lite"/>
    </source>
</evidence>
<keyword evidence="3" id="KW-1185">Reference proteome</keyword>
<evidence type="ECO:0000313" key="2">
    <source>
        <dbReference type="EMBL" id="KAH3780375.1"/>
    </source>
</evidence>
<comment type="caution">
    <text evidence="2">The sequence shown here is derived from an EMBL/GenBank/DDBJ whole genome shotgun (WGS) entry which is preliminary data.</text>
</comment>
<reference evidence="2" key="2">
    <citation type="submission" date="2020-11" db="EMBL/GenBank/DDBJ databases">
        <authorList>
            <person name="McCartney M.A."/>
            <person name="Auch B."/>
            <person name="Kono T."/>
            <person name="Mallez S."/>
            <person name="Becker A."/>
            <person name="Gohl D.M."/>
            <person name="Silverstein K.A.T."/>
            <person name="Koren S."/>
            <person name="Bechman K.B."/>
            <person name="Herman A."/>
            <person name="Abrahante J.E."/>
            <person name="Garbe J."/>
        </authorList>
    </citation>
    <scope>NUCLEOTIDE SEQUENCE</scope>
    <source>
        <strain evidence="2">Duluth1</strain>
        <tissue evidence="2">Whole animal</tissue>
    </source>
</reference>
<organism evidence="2 3">
    <name type="scientific">Dreissena polymorpha</name>
    <name type="common">Zebra mussel</name>
    <name type="synonym">Mytilus polymorpha</name>
    <dbReference type="NCBI Taxonomy" id="45954"/>
    <lineage>
        <taxon>Eukaryota</taxon>
        <taxon>Metazoa</taxon>
        <taxon>Spiralia</taxon>
        <taxon>Lophotrochozoa</taxon>
        <taxon>Mollusca</taxon>
        <taxon>Bivalvia</taxon>
        <taxon>Autobranchia</taxon>
        <taxon>Heteroconchia</taxon>
        <taxon>Euheterodonta</taxon>
        <taxon>Imparidentia</taxon>
        <taxon>Neoheterodontei</taxon>
        <taxon>Myida</taxon>
        <taxon>Dreissenoidea</taxon>
        <taxon>Dreissenidae</taxon>
        <taxon>Dreissena</taxon>
    </lineage>
</organism>
<evidence type="ECO:0000313" key="3">
    <source>
        <dbReference type="Proteomes" id="UP000828390"/>
    </source>
</evidence>
<dbReference type="Proteomes" id="UP000828390">
    <property type="component" value="Unassembled WGS sequence"/>
</dbReference>
<dbReference type="EMBL" id="JAIWYP010000008">
    <property type="protein sequence ID" value="KAH3780375.1"/>
    <property type="molecule type" value="Genomic_DNA"/>
</dbReference>
<feature type="compositionally biased region" description="Low complexity" evidence="1">
    <location>
        <begin position="1"/>
        <end position="13"/>
    </location>
</feature>
<feature type="compositionally biased region" description="Basic residues" evidence="1">
    <location>
        <begin position="46"/>
        <end position="55"/>
    </location>
</feature>
<protein>
    <submittedName>
        <fullName evidence="2">Uncharacterized protein</fullName>
    </submittedName>
</protein>
<sequence length="55" mass="6256">MNNLKSTSLLKSKMSQPPATRRRVELTLQEKIKLITESTSQPKPSLKVKMKSRST</sequence>
<reference evidence="2" key="1">
    <citation type="journal article" date="2019" name="bioRxiv">
        <title>The Genome of the Zebra Mussel, Dreissena polymorpha: A Resource for Invasive Species Research.</title>
        <authorList>
            <person name="McCartney M.A."/>
            <person name="Auch B."/>
            <person name="Kono T."/>
            <person name="Mallez S."/>
            <person name="Zhang Y."/>
            <person name="Obille A."/>
            <person name="Becker A."/>
            <person name="Abrahante J.E."/>
            <person name="Garbe J."/>
            <person name="Badalamenti J.P."/>
            <person name="Herman A."/>
            <person name="Mangelson H."/>
            <person name="Liachko I."/>
            <person name="Sullivan S."/>
            <person name="Sone E.D."/>
            <person name="Koren S."/>
            <person name="Silverstein K.A.T."/>
            <person name="Beckman K.B."/>
            <person name="Gohl D.M."/>
        </authorList>
    </citation>
    <scope>NUCLEOTIDE SEQUENCE</scope>
    <source>
        <strain evidence="2">Duluth1</strain>
        <tissue evidence="2">Whole animal</tissue>
    </source>
</reference>
<feature type="region of interest" description="Disordered" evidence="1">
    <location>
        <begin position="36"/>
        <end position="55"/>
    </location>
</feature>
<proteinExistence type="predicted"/>